<dbReference type="Gene3D" id="3.40.50.200">
    <property type="entry name" value="Peptidase S8/S53 domain"/>
    <property type="match status" value="1"/>
</dbReference>
<dbReference type="InterPro" id="IPR050131">
    <property type="entry name" value="Peptidase_S8_subtilisin-like"/>
</dbReference>
<dbReference type="AlphaFoldDB" id="A0A9X2VV34"/>
<dbReference type="PRINTS" id="PR00723">
    <property type="entry name" value="SUBTILISIN"/>
</dbReference>
<evidence type="ECO:0000313" key="10">
    <source>
        <dbReference type="Proteomes" id="UP001141259"/>
    </source>
</evidence>
<dbReference type="PANTHER" id="PTHR43806">
    <property type="entry name" value="PEPTIDASE S8"/>
    <property type="match status" value="1"/>
</dbReference>
<evidence type="ECO:0000259" key="8">
    <source>
        <dbReference type="Pfam" id="PF00082"/>
    </source>
</evidence>
<keyword evidence="10" id="KW-1185">Reference proteome</keyword>
<evidence type="ECO:0000256" key="2">
    <source>
        <dbReference type="ARBA" id="ARBA00022670"/>
    </source>
</evidence>
<sequence length="1066" mass="110499">MGVTALTLGLVVGSAGESAAEGSAPPRFTAPGAAGSVTLITGDRVVLDGAGGGSVVPGTGRDDIAYSTSTEQGHLFVVPDDARKAVASGRVDRRLFDVTELVESRYDDAHRDSVPLILTTDGGVRAADALAGTTVTYDLPVVKSFSANTSKAKAADTWRTLVGDSSYTKIRLDGLRQPTLDRSVAQIGAPAAWQAGYTGTGVKVAVLDTGVDAEHPDLKGKELAAKNFTYESDADLSGHGTHVAATVASAGAKYRGVAPDAKILDGKVCVRFGCAESWILGGMAWAVEQGADVVNLSLGGGDSPEIDPLEEAVNTLSAQHGTLFVIAAGNSGSDAETIGSPGSADAALTVGAVDRNDDIAAFSSRGPRVGDGAVKPDVTAPGVDIVAARSSTGSIGTPVGDGYVSMSGTSMATPHVAGAAALLKQQHPDWTGSRIKAALVASAKPNPALTAFDQGTGRIDLTRAITQTVTAEPANLSLGLQQWPHADDVPVTKDVVYRNSGTDTVTLDLTVDAKGPDGKPAPAGLLTVAPANVTVPAGGEAKVTVTGDTRIGTLDGAFTGTVIATSSTGAVRSPVSVAREVESYTVTVNHTDLDGTRAPGETYLGEIGGSQTYYLSEDDGSAQIRVPKGDYYAWSTIVTGKRFAFLAAPRLTVDEDTVVDADARITKPVKVSVPEPTAVIRISDVGATWPTATGTVIHGKALPDTYEPSTGQIGEDAAPDRMASRVGVQWQGTPVGDMPINYRFASAWKGEMPTGVVRDLGKSDFAEVKTTVGPSPDGRDHFLTLSPADSLGGGTFAWRAPVGASGTATDYVAGDGVTWTSTHEQIFENTIEAEQNTPPREFRAGKRYANLPGYAVFGPALDGFAYALGRTGSTLRVTVPVFGDSTGGTGYSAFDSARTTLFRDGVKIGESTEPGNLRGDMSSLSASYRVETEATRSGVSEFSTKVTAAWTFRSEEVGPRYTPLPMSIIRFRPDLDRRNTAPANRTFPVPLVVQQNPGADNGRVNRITVDVSFDDGKTWRHAPVIGRSALVHNGPAGSFASLRAKATDSKGNTVENTVIRAYKIAG</sequence>
<accession>A0A9X2VV34</accession>
<dbReference type="EMBL" id="JANYMP010000026">
    <property type="protein sequence ID" value="MCS7482752.1"/>
    <property type="molecule type" value="Genomic_DNA"/>
</dbReference>
<gene>
    <name evidence="9" type="ORF">NZH93_38400</name>
</gene>
<evidence type="ECO:0000256" key="1">
    <source>
        <dbReference type="ARBA" id="ARBA00011073"/>
    </source>
</evidence>
<dbReference type="RefSeq" id="WP_259628216.1">
    <property type="nucleotide sequence ID" value="NZ_JANYMP010000026.1"/>
</dbReference>
<evidence type="ECO:0000256" key="4">
    <source>
        <dbReference type="ARBA" id="ARBA00022825"/>
    </source>
</evidence>
<dbReference type="InterPro" id="IPR015500">
    <property type="entry name" value="Peptidase_S8_subtilisin-rel"/>
</dbReference>
<dbReference type="Pfam" id="PF00082">
    <property type="entry name" value="Peptidase_S8"/>
    <property type="match status" value="1"/>
</dbReference>
<keyword evidence="3 6" id="KW-0378">Hydrolase</keyword>
<dbReference type="InterPro" id="IPR023827">
    <property type="entry name" value="Peptidase_S8_Asp-AS"/>
</dbReference>
<evidence type="ECO:0000256" key="6">
    <source>
        <dbReference type="PROSITE-ProRule" id="PRU01240"/>
    </source>
</evidence>
<evidence type="ECO:0000256" key="3">
    <source>
        <dbReference type="ARBA" id="ARBA00022801"/>
    </source>
</evidence>
<organism evidence="9 10">
    <name type="scientific">Umezawaea endophytica</name>
    <dbReference type="NCBI Taxonomy" id="1654476"/>
    <lineage>
        <taxon>Bacteria</taxon>
        <taxon>Bacillati</taxon>
        <taxon>Actinomycetota</taxon>
        <taxon>Actinomycetes</taxon>
        <taxon>Pseudonocardiales</taxon>
        <taxon>Pseudonocardiaceae</taxon>
        <taxon>Umezawaea</taxon>
    </lineage>
</organism>
<dbReference type="InterPro" id="IPR023828">
    <property type="entry name" value="Peptidase_S8_Ser-AS"/>
</dbReference>
<reference evidence="9" key="1">
    <citation type="submission" date="2022-08" db="EMBL/GenBank/DDBJ databases">
        <authorList>
            <person name="Tistechok S."/>
            <person name="Samborskyy M."/>
            <person name="Roman I."/>
        </authorList>
    </citation>
    <scope>NUCLEOTIDE SEQUENCE</scope>
    <source>
        <strain evidence="9">DSM 103496</strain>
    </source>
</reference>
<evidence type="ECO:0000256" key="5">
    <source>
        <dbReference type="PIRSR" id="PIRSR615500-1"/>
    </source>
</evidence>
<proteinExistence type="inferred from homology"/>
<evidence type="ECO:0000313" key="9">
    <source>
        <dbReference type="EMBL" id="MCS7482752.1"/>
    </source>
</evidence>
<protein>
    <submittedName>
        <fullName evidence="9">S8 family serine peptidase</fullName>
    </submittedName>
</protein>
<dbReference type="PROSITE" id="PS00138">
    <property type="entry name" value="SUBTILASE_SER"/>
    <property type="match status" value="1"/>
</dbReference>
<evidence type="ECO:0000256" key="7">
    <source>
        <dbReference type="RuleBase" id="RU003355"/>
    </source>
</evidence>
<feature type="active site" description="Charge relay system" evidence="5 6">
    <location>
        <position position="239"/>
    </location>
</feature>
<dbReference type="GO" id="GO:0006508">
    <property type="term" value="P:proteolysis"/>
    <property type="evidence" value="ECO:0007669"/>
    <property type="project" value="UniProtKB-KW"/>
</dbReference>
<keyword evidence="2 6" id="KW-0645">Protease</keyword>
<feature type="active site" description="Charge relay system" evidence="5 6">
    <location>
        <position position="410"/>
    </location>
</feature>
<comment type="caution">
    <text evidence="9">The sequence shown here is derived from an EMBL/GenBank/DDBJ whole genome shotgun (WGS) entry which is preliminary data.</text>
</comment>
<dbReference type="PANTHER" id="PTHR43806:SF11">
    <property type="entry name" value="CEREVISIN-RELATED"/>
    <property type="match status" value="1"/>
</dbReference>
<dbReference type="SUPFAM" id="SSF52743">
    <property type="entry name" value="Subtilisin-like"/>
    <property type="match status" value="1"/>
</dbReference>
<name>A0A9X2VV34_9PSEU</name>
<dbReference type="GO" id="GO:0004252">
    <property type="term" value="F:serine-type endopeptidase activity"/>
    <property type="evidence" value="ECO:0007669"/>
    <property type="project" value="UniProtKB-UniRule"/>
</dbReference>
<feature type="domain" description="Peptidase S8/S53" evidence="8">
    <location>
        <begin position="199"/>
        <end position="456"/>
    </location>
</feature>
<keyword evidence="4 6" id="KW-0720">Serine protease</keyword>
<dbReference type="Proteomes" id="UP001141259">
    <property type="component" value="Unassembled WGS sequence"/>
</dbReference>
<dbReference type="InterPro" id="IPR036852">
    <property type="entry name" value="Peptidase_S8/S53_dom_sf"/>
</dbReference>
<feature type="active site" description="Charge relay system" evidence="5 6">
    <location>
        <position position="208"/>
    </location>
</feature>
<comment type="similarity">
    <text evidence="1 6 7">Belongs to the peptidase S8 family.</text>
</comment>
<dbReference type="PROSITE" id="PS00136">
    <property type="entry name" value="SUBTILASE_ASP"/>
    <property type="match status" value="1"/>
</dbReference>
<dbReference type="PROSITE" id="PS51892">
    <property type="entry name" value="SUBTILASE"/>
    <property type="match status" value="1"/>
</dbReference>
<dbReference type="InterPro" id="IPR000209">
    <property type="entry name" value="Peptidase_S8/S53_dom"/>
</dbReference>